<dbReference type="AlphaFoldDB" id="A0A068SGF3"/>
<keyword evidence="3" id="KW-1185">Reference proteome</keyword>
<dbReference type="EMBL" id="CBTN010000183">
    <property type="protein sequence ID" value="CDH61369.1"/>
    <property type="molecule type" value="Genomic_DNA"/>
</dbReference>
<proteinExistence type="predicted"/>
<dbReference type="GO" id="GO:0005634">
    <property type="term" value="C:nucleus"/>
    <property type="evidence" value="ECO:0007669"/>
    <property type="project" value="UniProtKB-ARBA"/>
</dbReference>
<feature type="domain" description="Integrase catalytic" evidence="1">
    <location>
        <begin position="28"/>
        <end position="193"/>
    </location>
</feature>
<evidence type="ECO:0000259" key="1">
    <source>
        <dbReference type="PROSITE" id="PS50994"/>
    </source>
</evidence>
<name>A0A068SGF3_9FUNG</name>
<evidence type="ECO:0000313" key="2">
    <source>
        <dbReference type="EMBL" id="CDH61369.1"/>
    </source>
</evidence>
<dbReference type="InterPro" id="IPR036397">
    <property type="entry name" value="RNaseH_sf"/>
</dbReference>
<dbReference type="STRING" id="1263082.A0A068SGF3"/>
<comment type="caution">
    <text evidence="2">The sequence shown here is derived from an EMBL/GenBank/DDBJ whole genome shotgun (WGS) entry which is preliminary data.</text>
</comment>
<gene>
    <name evidence="2" type="ORF">LCOR_12146.1</name>
</gene>
<dbReference type="PANTHER" id="PTHR37984">
    <property type="entry name" value="PROTEIN CBG26694"/>
    <property type="match status" value="1"/>
</dbReference>
<dbReference type="PROSITE" id="PS50994">
    <property type="entry name" value="INTEGRASE"/>
    <property type="match status" value="1"/>
</dbReference>
<dbReference type="InterPro" id="IPR050951">
    <property type="entry name" value="Retrovirus_Pol_polyprotein"/>
</dbReference>
<dbReference type="Gene3D" id="3.30.420.10">
    <property type="entry name" value="Ribonuclease H-like superfamily/Ribonuclease H"/>
    <property type="match status" value="1"/>
</dbReference>
<dbReference type="Pfam" id="PF00665">
    <property type="entry name" value="rve"/>
    <property type="match status" value="1"/>
</dbReference>
<dbReference type="InterPro" id="IPR012337">
    <property type="entry name" value="RNaseH-like_sf"/>
</dbReference>
<dbReference type="GO" id="GO:0003676">
    <property type="term" value="F:nucleic acid binding"/>
    <property type="evidence" value="ECO:0007669"/>
    <property type="project" value="InterPro"/>
</dbReference>
<reference evidence="2" key="1">
    <citation type="submission" date="2013-08" db="EMBL/GenBank/DDBJ databases">
        <title>Gene expansion shapes genome architecture in the human pathogen Lichtheimia corymbifera: an evolutionary genomics analysis in the ancient terrestrial Mucorales (Mucoromycotina).</title>
        <authorList>
            <person name="Schwartze V.U."/>
            <person name="Winter S."/>
            <person name="Shelest E."/>
            <person name="Marcet-Houben M."/>
            <person name="Horn F."/>
            <person name="Wehner S."/>
            <person name="Hoffmann K."/>
            <person name="Riege K."/>
            <person name="Sammeth M."/>
            <person name="Nowrousian M."/>
            <person name="Valiante V."/>
            <person name="Linde J."/>
            <person name="Jacobsen I.D."/>
            <person name="Marz M."/>
            <person name="Brakhage A.A."/>
            <person name="Gabaldon T."/>
            <person name="Bocker S."/>
            <person name="Voigt K."/>
        </authorList>
    </citation>
    <scope>NUCLEOTIDE SEQUENCE [LARGE SCALE GENOMIC DNA]</scope>
    <source>
        <strain evidence="2">FSU 9682</strain>
    </source>
</reference>
<organism evidence="2 3">
    <name type="scientific">Lichtheimia corymbifera JMRC:FSU:9682</name>
    <dbReference type="NCBI Taxonomy" id="1263082"/>
    <lineage>
        <taxon>Eukaryota</taxon>
        <taxon>Fungi</taxon>
        <taxon>Fungi incertae sedis</taxon>
        <taxon>Mucoromycota</taxon>
        <taxon>Mucoromycotina</taxon>
        <taxon>Mucoromycetes</taxon>
        <taxon>Mucorales</taxon>
        <taxon>Lichtheimiaceae</taxon>
        <taxon>Lichtheimia</taxon>
    </lineage>
</organism>
<dbReference type="Gene3D" id="2.30.30.850">
    <property type="match status" value="1"/>
</dbReference>
<dbReference type="InterPro" id="IPR001584">
    <property type="entry name" value="Integrase_cat-core"/>
</dbReference>
<dbReference type="OrthoDB" id="5582742at2759"/>
<dbReference type="PANTHER" id="PTHR37984:SF5">
    <property type="entry name" value="PROTEIN NYNRIN-LIKE"/>
    <property type="match status" value="1"/>
</dbReference>
<accession>A0A068SGF3</accession>
<dbReference type="Proteomes" id="UP000027586">
    <property type="component" value="Unassembled WGS sequence"/>
</dbReference>
<dbReference type="FunFam" id="3.30.420.10:FF:000032">
    <property type="entry name" value="Retrovirus-related Pol polyprotein from transposon 297-like Protein"/>
    <property type="match status" value="1"/>
</dbReference>
<protein>
    <submittedName>
        <fullName evidence="2">Integrase core domain containing protein</fullName>
    </submittedName>
</protein>
<sequence length="409" mass="46617">MRYDIESWLAACPQCQLAARPDRNTHHAPMRPLDVPPPFSRWHIDFIGELPTTLRGNRWLLVAVDYATNWTCARAIRDATGDAIAKFIYEEIVLPFGCMNELLSDRGANFMSNVLANYLGRLKVKHVFTSAFHPRTNAKAERTNGIIKQMLRKYVDGRIHRWDDFVQQAVFACRVRKHRTTGYSPYFLVYGQEPKLPGDELPPFLLTNTDDADKDQEIAVKGRVPEVRALRQARAIAHQRLQDTAAKDKARWDAIMKPQVFAIGDHVLMRHENKLSVEYTWKGPYRIINKNASTHIYQLQDLNGNTYNSWVHTDRLRPIHFTNTPTDPWCDPTTTRAAERRHLQALAHLHVLEDDQHSGEGVLSQPLAEQSLFANYASSYITHLHAKPIYTATPPSPSSTSPSLPSPSL</sequence>
<dbReference type="GO" id="GO:0015074">
    <property type="term" value="P:DNA integration"/>
    <property type="evidence" value="ECO:0007669"/>
    <property type="project" value="InterPro"/>
</dbReference>
<evidence type="ECO:0000313" key="3">
    <source>
        <dbReference type="Proteomes" id="UP000027586"/>
    </source>
</evidence>
<dbReference type="SUPFAM" id="SSF53098">
    <property type="entry name" value="Ribonuclease H-like"/>
    <property type="match status" value="1"/>
</dbReference>
<dbReference type="VEuPathDB" id="FungiDB:LCOR_12146.1"/>